<keyword evidence="3" id="KW-1185">Reference proteome</keyword>
<dbReference type="GO" id="GO:0051213">
    <property type="term" value="F:dioxygenase activity"/>
    <property type="evidence" value="ECO:0007669"/>
    <property type="project" value="UniProtKB-KW"/>
</dbReference>
<dbReference type="EMBL" id="BBLT01000006">
    <property type="protein sequence ID" value="GAL86120.1"/>
    <property type="molecule type" value="Genomic_DNA"/>
</dbReference>
<name>A0A098LGM5_9BACT</name>
<evidence type="ECO:0000313" key="2">
    <source>
        <dbReference type="EMBL" id="GAL86120.1"/>
    </source>
</evidence>
<dbReference type="Pfam" id="PF06983">
    <property type="entry name" value="3-dmu-9_3-mt"/>
    <property type="match status" value="1"/>
</dbReference>
<dbReference type="OrthoDB" id="9795306at2"/>
<dbReference type="InterPro" id="IPR029068">
    <property type="entry name" value="Glyas_Bleomycin-R_OHBP_Dase"/>
</dbReference>
<dbReference type="CDD" id="cd06588">
    <property type="entry name" value="PhnB_like"/>
    <property type="match status" value="1"/>
</dbReference>
<keyword evidence="2" id="KW-0560">Oxidoreductase</keyword>
<dbReference type="Proteomes" id="UP000030185">
    <property type="component" value="Unassembled WGS sequence"/>
</dbReference>
<reference evidence="2 3" key="1">
    <citation type="submission" date="2014-09" db="EMBL/GenBank/DDBJ databases">
        <title>Sporocytophaga myxococcoides PG-01 genome sequencing.</title>
        <authorList>
            <person name="Liu L."/>
            <person name="Gao P.J."/>
            <person name="Chen G.J."/>
            <person name="Wang L.S."/>
        </authorList>
    </citation>
    <scope>NUCLEOTIDE SEQUENCE [LARGE SCALE GENOMIC DNA]</scope>
    <source>
        <strain evidence="2 3">PG-01</strain>
    </source>
</reference>
<dbReference type="Gene3D" id="3.10.180.10">
    <property type="entry name" value="2,3-Dihydroxybiphenyl 1,2-Dioxygenase, domain 1"/>
    <property type="match status" value="1"/>
</dbReference>
<proteinExistence type="predicted"/>
<dbReference type="eggNOG" id="COG2764">
    <property type="taxonomic scope" value="Bacteria"/>
</dbReference>
<dbReference type="AlphaFoldDB" id="A0A098LGM5"/>
<gene>
    <name evidence="2" type="ORF">MYP_3349</name>
</gene>
<protein>
    <submittedName>
        <fullName evidence="2">Glyoxalase/bleomycin resistance protein/dioxygenase</fullName>
    </submittedName>
</protein>
<dbReference type="InterPro" id="IPR028973">
    <property type="entry name" value="PhnB-like"/>
</dbReference>
<evidence type="ECO:0000259" key="1">
    <source>
        <dbReference type="Pfam" id="PF06983"/>
    </source>
</evidence>
<keyword evidence="2" id="KW-0223">Dioxygenase</keyword>
<dbReference type="PANTHER" id="PTHR33990:SF1">
    <property type="entry name" value="PROTEIN YJDN"/>
    <property type="match status" value="1"/>
</dbReference>
<dbReference type="SUPFAM" id="SSF54593">
    <property type="entry name" value="Glyoxalase/Bleomycin resistance protein/Dihydroxybiphenyl dioxygenase"/>
    <property type="match status" value="1"/>
</dbReference>
<comment type="caution">
    <text evidence="2">The sequence shown here is derived from an EMBL/GenBank/DDBJ whole genome shotgun (WGS) entry which is preliminary data.</text>
</comment>
<evidence type="ECO:0000313" key="3">
    <source>
        <dbReference type="Proteomes" id="UP000030185"/>
    </source>
</evidence>
<feature type="domain" description="PhnB-like" evidence="1">
    <location>
        <begin position="3"/>
        <end position="134"/>
    </location>
</feature>
<dbReference type="STRING" id="153721.MYP_3349"/>
<dbReference type="RefSeq" id="WP_045465386.1">
    <property type="nucleotide sequence ID" value="NZ_BBLT01000006.1"/>
</dbReference>
<sequence>MTQINPYLTFNGNCEVAFRYYQSVFGGKFSYVKRYSQLPAEYKISGAYKNKILNIALPINEGCTLIGGDANPAYGGVAFGKNITLSVNASSKDDANKIFNTLSIGGKVFLPMDEMFWGAYSGMCEDRFGMNWMINFETNK</sequence>
<dbReference type="PANTHER" id="PTHR33990">
    <property type="entry name" value="PROTEIN YJDN-RELATED"/>
    <property type="match status" value="1"/>
</dbReference>
<accession>A0A098LGM5</accession>
<organism evidence="2 3">
    <name type="scientific">Sporocytophaga myxococcoides</name>
    <dbReference type="NCBI Taxonomy" id="153721"/>
    <lineage>
        <taxon>Bacteria</taxon>
        <taxon>Pseudomonadati</taxon>
        <taxon>Bacteroidota</taxon>
        <taxon>Cytophagia</taxon>
        <taxon>Cytophagales</taxon>
        <taxon>Cytophagaceae</taxon>
        <taxon>Sporocytophaga</taxon>
    </lineage>
</organism>